<feature type="region of interest" description="Disordered" evidence="1">
    <location>
        <begin position="50"/>
        <end position="171"/>
    </location>
</feature>
<name>A0ABN8YYZ1_RANTA</name>
<organism evidence="2 3">
    <name type="scientific">Rangifer tarandus platyrhynchus</name>
    <name type="common">Svalbard reindeer</name>
    <dbReference type="NCBI Taxonomy" id="3082113"/>
    <lineage>
        <taxon>Eukaryota</taxon>
        <taxon>Metazoa</taxon>
        <taxon>Chordata</taxon>
        <taxon>Craniata</taxon>
        <taxon>Vertebrata</taxon>
        <taxon>Euteleostomi</taxon>
        <taxon>Mammalia</taxon>
        <taxon>Eutheria</taxon>
        <taxon>Laurasiatheria</taxon>
        <taxon>Artiodactyla</taxon>
        <taxon>Ruminantia</taxon>
        <taxon>Pecora</taxon>
        <taxon>Cervidae</taxon>
        <taxon>Odocoileinae</taxon>
        <taxon>Rangifer</taxon>
    </lineage>
</organism>
<accession>A0ABN8YYZ1</accession>
<gene>
    <name evidence="2" type="ORF">MRATA1EN1_LOCUS14838</name>
</gene>
<reference evidence="2" key="1">
    <citation type="submission" date="2023-04" db="EMBL/GenBank/DDBJ databases">
        <authorList>
            <consortium name="ELIXIR-Norway"/>
        </authorList>
    </citation>
    <scope>NUCLEOTIDE SEQUENCE [LARGE SCALE GENOMIC DNA]</scope>
</reference>
<evidence type="ECO:0000256" key="1">
    <source>
        <dbReference type="SAM" id="MobiDB-lite"/>
    </source>
</evidence>
<evidence type="ECO:0000313" key="2">
    <source>
        <dbReference type="EMBL" id="CAI9165876.1"/>
    </source>
</evidence>
<sequence length="171" mass="18253">MNKPLIVLPAGELRPRLTTHRGRGRWPPSGLYPGPVQVAWKGLEERELGPARGRGVQDPEEQKGAVEGVHWEDRSPLACGGRWRRGPQPSESPRLETAAVRGAQAPGHHGQAFEASSGGCCGTSRTPFPQTHPPETPHVQAAFSLASPPHPLSSKDHRGLGESGTCLAPAR</sequence>
<feature type="compositionally biased region" description="Basic and acidic residues" evidence="1">
    <location>
        <begin position="50"/>
        <end position="75"/>
    </location>
</feature>
<evidence type="ECO:0000313" key="3">
    <source>
        <dbReference type="Proteomes" id="UP001176941"/>
    </source>
</evidence>
<keyword evidence="3" id="KW-1185">Reference proteome</keyword>
<dbReference type="Proteomes" id="UP001176941">
    <property type="component" value="Chromosome 25"/>
</dbReference>
<protein>
    <submittedName>
        <fullName evidence="2">Uncharacterized protein</fullName>
    </submittedName>
</protein>
<proteinExistence type="predicted"/>
<dbReference type="EMBL" id="OX459961">
    <property type="protein sequence ID" value="CAI9165876.1"/>
    <property type="molecule type" value="Genomic_DNA"/>
</dbReference>